<comment type="caution">
    <text evidence="5">The sequence shown here is derived from an EMBL/GenBank/DDBJ whole genome shotgun (WGS) entry which is preliminary data.</text>
</comment>
<gene>
    <name evidence="6" type="ORF">G4319_04310</name>
    <name evidence="5" type="ORF">PNE45_11485</name>
</gene>
<dbReference type="PANTHER" id="PTHR23132">
    <property type="entry name" value="D-ALANINE--D-ALANINE LIGASE"/>
    <property type="match status" value="1"/>
</dbReference>
<name>A0AAP3Q464_9FIRM</name>
<dbReference type="RefSeq" id="WP_173840163.1">
    <property type="nucleotide sequence ID" value="NZ_JAAILW010000005.1"/>
</dbReference>
<organism evidence="5 7">
    <name type="scientific">Agathobacter rectalis</name>
    <dbReference type="NCBI Taxonomy" id="39491"/>
    <lineage>
        <taxon>Bacteria</taxon>
        <taxon>Bacillati</taxon>
        <taxon>Bacillota</taxon>
        <taxon>Clostridia</taxon>
        <taxon>Lachnospirales</taxon>
        <taxon>Lachnospiraceae</taxon>
        <taxon>Agathobacter</taxon>
    </lineage>
</organism>
<proteinExistence type="inferred from homology"/>
<dbReference type="Proteomes" id="UP001212823">
    <property type="component" value="Unassembled WGS sequence"/>
</dbReference>
<evidence type="ECO:0000256" key="3">
    <source>
        <dbReference type="PROSITE-ProRule" id="PRU00409"/>
    </source>
</evidence>
<dbReference type="GO" id="GO:0005524">
    <property type="term" value="F:ATP binding"/>
    <property type="evidence" value="ECO:0007669"/>
    <property type="project" value="UniProtKB-UniRule"/>
</dbReference>
<reference evidence="5" key="3">
    <citation type="submission" date="2023-01" db="EMBL/GenBank/DDBJ databases">
        <title>Human gut microbiome strain richness.</title>
        <authorList>
            <person name="Chen-Liaw A."/>
        </authorList>
    </citation>
    <scope>NUCLEOTIDE SEQUENCE</scope>
    <source>
        <strain evidence="5">1001283st1_D2_1001283B150209_150212</strain>
    </source>
</reference>
<dbReference type="PANTHER" id="PTHR23132:SF23">
    <property type="entry name" value="D-ALANINE--D-ALANINE LIGASE B"/>
    <property type="match status" value="1"/>
</dbReference>
<feature type="domain" description="ATP-grasp" evidence="4">
    <location>
        <begin position="111"/>
        <end position="314"/>
    </location>
</feature>
<evidence type="ECO:0000256" key="1">
    <source>
        <dbReference type="ARBA" id="ARBA00010871"/>
    </source>
</evidence>
<dbReference type="InterPro" id="IPR013815">
    <property type="entry name" value="ATP_grasp_subdomain_1"/>
</dbReference>
<dbReference type="SUPFAM" id="SSF56059">
    <property type="entry name" value="Glutathione synthetase ATP-binding domain-like"/>
    <property type="match status" value="1"/>
</dbReference>
<evidence type="ECO:0000313" key="5">
    <source>
        <dbReference type="EMBL" id="MDB8018646.1"/>
    </source>
</evidence>
<dbReference type="PROSITE" id="PS50975">
    <property type="entry name" value="ATP_GRASP"/>
    <property type="match status" value="1"/>
</dbReference>
<dbReference type="EMBL" id="JAAILW010000005">
    <property type="protein sequence ID" value="NSC26575.1"/>
    <property type="molecule type" value="Genomic_DNA"/>
</dbReference>
<evidence type="ECO:0000256" key="2">
    <source>
        <dbReference type="ARBA" id="ARBA00022598"/>
    </source>
</evidence>
<evidence type="ECO:0000313" key="7">
    <source>
        <dbReference type="Proteomes" id="UP001212823"/>
    </source>
</evidence>
<keyword evidence="3" id="KW-0067">ATP-binding</keyword>
<evidence type="ECO:0000259" key="4">
    <source>
        <dbReference type="PROSITE" id="PS50975"/>
    </source>
</evidence>
<dbReference type="GO" id="GO:0008716">
    <property type="term" value="F:D-alanine-D-alanine ligase activity"/>
    <property type="evidence" value="ECO:0007669"/>
    <property type="project" value="InterPro"/>
</dbReference>
<dbReference type="EMBL" id="JAQLYE010000021">
    <property type="protein sequence ID" value="MDB8018646.1"/>
    <property type="molecule type" value="Genomic_DNA"/>
</dbReference>
<dbReference type="Gene3D" id="3.30.1490.20">
    <property type="entry name" value="ATP-grasp fold, A domain"/>
    <property type="match status" value="1"/>
</dbReference>
<dbReference type="Gene3D" id="3.30.470.20">
    <property type="entry name" value="ATP-grasp fold, B domain"/>
    <property type="match status" value="1"/>
</dbReference>
<dbReference type="InterPro" id="IPR011095">
    <property type="entry name" value="Dala_Dala_lig_C"/>
</dbReference>
<protein>
    <recommendedName>
        <fullName evidence="4">ATP-grasp domain-containing protein</fullName>
    </recommendedName>
</protein>
<reference evidence="6" key="1">
    <citation type="journal article" date="2020" name="Cell Host Microbe">
        <title>Functional and Genomic Variation between Human-Derived Isolates of Lachnospiraceae Reveals Inter- and Intra-Species Diversity.</title>
        <authorList>
            <person name="Sorbara M.T."/>
            <person name="Littmann E.R."/>
            <person name="Fontana E."/>
            <person name="Moody T.U."/>
            <person name="Kohout C.E."/>
            <person name="Gjonbalaj M."/>
            <person name="Eaton V."/>
            <person name="Seok R."/>
            <person name="Leiner I.M."/>
            <person name="Pamer E.G."/>
        </authorList>
    </citation>
    <scope>NUCLEOTIDE SEQUENCE</scope>
    <source>
        <strain evidence="6">MSK.17.79</strain>
    </source>
</reference>
<dbReference type="InterPro" id="IPR011761">
    <property type="entry name" value="ATP-grasp"/>
</dbReference>
<accession>A0AAP3Q464</accession>
<dbReference type="Pfam" id="PF07478">
    <property type="entry name" value="Dala_Dala_lig_C"/>
    <property type="match status" value="1"/>
</dbReference>
<reference evidence="6" key="2">
    <citation type="submission" date="2020-02" db="EMBL/GenBank/DDBJ databases">
        <authorList>
            <person name="Littmann E."/>
            <person name="Sorbara M."/>
        </authorList>
    </citation>
    <scope>NUCLEOTIDE SEQUENCE</scope>
    <source>
        <strain evidence="6">MSK.17.79</strain>
    </source>
</reference>
<dbReference type="GO" id="GO:0046872">
    <property type="term" value="F:metal ion binding"/>
    <property type="evidence" value="ECO:0007669"/>
    <property type="project" value="InterPro"/>
</dbReference>
<sequence>MAKILFLAQFAPTNGKKVIPLSSEEKFYAETYHLPICDILEKYGYDYVTSSDVKELIQNYAQYDLVWSVYNRLGFRNCEVFVQSICEYYNLPYIGATPNVRALVEDKSMSKQLAEHLQIPTAKWVVASSKYPLSAVAPFNGPYFVKPRFGSASIGIDESCLCETWQHTIEKANSFLQNDIEVIVEEYINGIYYGVPILNNTEIPLIAVPHFQTSDKIGNIITNSQKRFTEGGMKRFICQNEGLNKILKYYSNMYFMQMQPCDYARIDYIVEKDTGIPYFLEVNTLMNLGQKGGFVASFLESGFNSYDEIIRYIIDLGLSKVKK</sequence>
<keyword evidence="2" id="KW-0436">Ligase</keyword>
<comment type="similarity">
    <text evidence="1">Belongs to the D-alanine--D-alanine ligase family.</text>
</comment>
<keyword evidence="3" id="KW-0547">Nucleotide-binding</keyword>
<dbReference type="Proteomes" id="UP001193670">
    <property type="component" value="Unassembled WGS sequence"/>
</dbReference>
<evidence type="ECO:0000313" key="6">
    <source>
        <dbReference type="EMBL" id="NSC26575.1"/>
    </source>
</evidence>
<dbReference type="AlphaFoldDB" id="A0AAP3Q464"/>